<reference evidence="5 6" key="1">
    <citation type="submission" date="2016-10" db="EMBL/GenBank/DDBJ databases">
        <authorList>
            <person name="de Groot N.N."/>
        </authorList>
    </citation>
    <scope>NUCLEOTIDE SEQUENCE [LARGE SCALE GENOMIC DNA]</scope>
    <source>
        <strain evidence="5 6">CGMCC 4.1877</strain>
    </source>
</reference>
<keyword evidence="3" id="KW-0472">Membrane</keyword>
<sequence>MRVLTVAAPLPGHLLPLVPFATALDEAGHDVRLAAGGDVAGYATGLRVDDVVPGLSLGRVAARVLPLRPLQAVRDLRGRAGTDGVGALFGAVNAELAGPLTALAEADPPDVVVHEPLAVAGAVVAARLGIPAVLQDNTLFDGHDLVAATARSPRLRRAARRLGVSRLPPPAVRLVTAPPGLVGTRTGEPLRPVPFSGTGGLPECLARPRHRPRLLVSHSTAGGSGGAGHLRPVLAAVRGSTPTSCSSARRPACTCLRASAPPADCRWPRRWRMRMPSCTTAAPGPCSPPWPRARHSWPCPGRATAATTPRWSPRPERASPYPRGGSPAHSSNGSWATPPCARRPVRSARRSPPCPAPPPSRPGCPRSSDRPDDRRRTMSTSGTATTTEPPRLTPRSRRWIAGGLIAGTVLYVLPSAAHGNPPIESAEATLHYVAERSATWRPIHLVNIAAVLLWAVSLAALGDRLQGPARDVARAGRLTAAVATAVFAVYFSLHAMALPVAAARFVGGAADPAALLTQVEAVLLVLGATAFTAQALVGVMIGVHGLALTLDRRLPRWLGVVGLVAGLGWLAGAVIIDFAVIVPFTALTWLWAIVLGIVVWRRGAPAPAAT</sequence>
<name>A0A1I5CC24_PSUAM</name>
<feature type="transmembrane region" description="Helical" evidence="3">
    <location>
        <begin position="443"/>
        <end position="461"/>
    </location>
</feature>
<gene>
    <name evidence="5" type="ORF">SAMN05216207_1022106</name>
</gene>
<feature type="transmembrane region" description="Helical" evidence="3">
    <location>
        <begin position="481"/>
        <end position="502"/>
    </location>
</feature>
<organism evidence="5 6">
    <name type="scientific">Pseudonocardia ammonioxydans</name>
    <dbReference type="NCBI Taxonomy" id="260086"/>
    <lineage>
        <taxon>Bacteria</taxon>
        <taxon>Bacillati</taxon>
        <taxon>Actinomycetota</taxon>
        <taxon>Actinomycetes</taxon>
        <taxon>Pseudonocardiales</taxon>
        <taxon>Pseudonocardiaceae</taxon>
        <taxon>Pseudonocardia</taxon>
    </lineage>
</organism>
<dbReference type="AlphaFoldDB" id="A0A1I5CC24"/>
<feature type="domain" description="Erythromycin biosynthesis protein CIII-like N-terminal" evidence="4">
    <location>
        <begin position="23"/>
        <end position="138"/>
    </location>
</feature>
<dbReference type="STRING" id="260086.SAMN05216207_1022106"/>
<keyword evidence="3" id="KW-1133">Transmembrane helix</keyword>
<evidence type="ECO:0000256" key="2">
    <source>
        <dbReference type="SAM" id="MobiDB-lite"/>
    </source>
</evidence>
<feature type="region of interest" description="Disordered" evidence="2">
    <location>
        <begin position="301"/>
        <end position="396"/>
    </location>
</feature>
<dbReference type="Proteomes" id="UP000199614">
    <property type="component" value="Unassembled WGS sequence"/>
</dbReference>
<dbReference type="Gene3D" id="3.40.50.2000">
    <property type="entry name" value="Glycogen Phosphorylase B"/>
    <property type="match status" value="1"/>
</dbReference>
<feature type="transmembrane region" description="Helical" evidence="3">
    <location>
        <begin position="522"/>
        <end position="550"/>
    </location>
</feature>
<accession>A0A1I5CC24</accession>
<protein>
    <recommendedName>
        <fullName evidence="4">Erythromycin biosynthesis protein CIII-like N-terminal domain-containing protein</fullName>
    </recommendedName>
</protein>
<evidence type="ECO:0000313" key="6">
    <source>
        <dbReference type="Proteomes" id="UP000199614"/>
    </source>
</evidence>
<feature type="compositionally biased region" description="Low complexity" evidence="2">
    <location>
        <begin position="378"/>
        <end position="387"/>
    </location>
</feature>
<keyword evidence="3" id="KW-0812">Transmembrane</keyword>
<feature type="compositionally biased region" description="Pro residues" evidence="2">
    <location>
        <begin position="352"/>
        <end position="362"/>
    </location>
</feature>
<evidence type="ECO:0000313" key="5">
    <source>
        <dbReference type="EMBL" id="SFN84517.1"/>
    </source>
</evidence>
<keyword evidence="1" id="KW-0808">Transferase</keyword>
<proteinExistence type="predicted"/>
<evidence type="ECO:0000259" key="4">
    <source>
        <dbReference type="Pfam" id="PF21036"/>
    </source>
</evidence>
<dbReference type="SUPFAM" id="SSF53756">
    <property type="entry name" value="UDP-Glycosyltransferase/glycogen phosphorylase"/>
    <property type="match status" value="1"/>
</dbReference>
<dbReference type="GO" id="GO:0016740">
    <property type="term" value="F:transferase activity"/>
    <property type="evidence" value="ECO:0007669"/>
    <property type="project" value="UniProtKB-KW"/>
</dbReference>
<dbReference type="Pfam" id="PF21036">
    <property type="entry name" value="EryCIII-like_N"/>
    <property type="match status" value="1"/>
</dbReference>
<feature type="transmembrane region" description="Helical" evidence="3">
    <location>
        <begin position="557"/>
        <end position="575"/>
    </location>
</feature>
<keyword evidence="6" id="KW-1185">Reference proteome</keyword>
<evidence type="ECO:0000256" key="1">
    <source>
        <dbReference type="ARBA" id="ARBA00022679"/>
    </source>
</evidence>
<dbReference type="InterPro" id="IPR048284">
    <property type="entry name" value="EryCIII-like_N"/>
</dbReference>
<dbReference type="EMBL" id="FOUY01000022">
    <property type="protein sequence ID" value="SFN84517.1"/>
    <property type="molecule type" value="Genomic_DNA"/>
</dbReference>
<feature type="compositionally biased region" description="Basic and acidic residues" evidence="2">
    <location>
        <begin position="367"/>
        <end position="376"/>
    </location>
</feature>
<feature type="transmembrane region" description="Helical" evidence="3">
    <location>
        <begin position="581"/>
        <end position="600"/>
    </location>
</feature>
<evidence type="ECO:0000256" key="3">
    <source>
        <dbReference type="SAM" id="Phobius"/>
    </source>
</evidence>